<feature type="chain" id="PRO_5015748198" description="SnoaL-like protein" evidence="1">
    <location>
        <begin position="21"/>
        <end position="186"/>
    </location>
</feature>
<evidence type="ECO:0008006" key="4">
    <source>
        <dbReference type="Google" id="ProtNLM"/>
    </source>
</evidence>
<dbReference type="OrthoDB" id="1121874at2"/>
<accession>A0A2T6ALV6</accession>
<dbReference type="AlphaFoldDB" id="A0A2T6ALV6"/>
<evidence type="ECO:0000313" key="3">
    <source>
        <dbReference type="Proteomes" id="UP000244174"/>
    </source>
</evidence>
<organism evidence="2 3">
    <name type="scientific">Christiangramia gaetbulicola</name>
    <dbReference type="NCBI Taxonomy" id="703340"/>
    <lineage>
        <taxon>Bacteria</taxon>
        <taxon>Pseudomonadati</taxon>
        <taxon>Bacteroidota</taxon>
        <taxon>Flavobacteriia</taxon>
        <taxon>Flavobacteriales</taxon>
        <taxon>Flavobacteriaceae</taxon>
        <taxon>Christiangramia</taxon>
    </lineage>
</organism>
<reference evidence="2 3" key="1">
    <citation type="submission" date="2018-04" db="EMBL/GenBank/DDBJ databases">
        <title>Genomic Encyclopedia of Archaeal and Bacterial Type Strains, Phase II (KMG-II): from individual species to whole genera.</title>
        <authorList>
            <person name="Goeker M."/>
        </authorList>
    </citation>
    <scope>NUCLEOTIDE SEQUENCE [LARGE SCALE GENOMIC DNA]</scope>
    <source>
        <strain evidence="2 3">DSM 23082</strain>
    </source>
</reference>
<name>A0A2T6ALV6_9FLAO</name>
<sequence length="186" mass="21791">MKKISILLIAILLSSCAVQRNSKAQLVETFFDGFKNSNYSSIKEVIADSLTITEGDYVMQYTSESFYEHYKWDSVFKPAYKILKLKNKDDQVLVTTEVASLKLEFLENSPMICDRKFYFKAGKIRRIENLDCHNADWKIWERKVDSLVSWVKHNQPQLNGFIHDLSMQGALDYLKAIERYKEQELK</sequence>
<keyword evidence="1" id="KW-0732">Signal</keyword>
<keyword evidence="3" id="KW-1185">Reference proteome</keyword>
<proteinExistence type="predicted"/>
<dbReference type="PROSITE" id="PS51257">
    <property type="entry name" value="PROKAR_LIPOPROTEIN"/>
    <property type="match status" value="1"/>
</dbReference>
<protein>
    <recommendedName>
        <fullName evidence="4">SnoaL-like protein</fullName>
    </recommendedName>
</protein>
<evidence type="ECO:0000313" key="2">
    <source>
        <dbReference type="EMBL" id="PTX44795.1"/>
    </source>
</evidence>
<dbReference type="Proteomes" id="UP000244174">
    <property type="component" value="Unassembled WGS sequence"/>
</dbReference>
<evidence type="ECO:0000256" key="1">
    <source>
        <dbReference type="SAM" id="SignalP"/>
    </source>
</evidence>
<gene>
    <name evidence="2" type="ORF">C8P64_0777</name>
</gene>
<dbReference type="RefSeq" id="WP_146167174.1">
    <property type="nucleotide sequence ID" value="NZ_QBKQ01000001.1"/>
</dbReference>
<feature type="signal peptide" evidence="1">
    <location>
        <begin position="1"/>
        <end position="20"/>
    </location>
</feature>
<comment type="caution">
    <text evidence="2">The sequence shown here is derived from an EMBL/GenBank/DDBJ whole genome shotgun (WGS) entry which is preliminary data.</text>
</comment>
<dbReference type="EMBL" id="QBKQ01000001">
    <property type="protein sequence ID" value="PTX44795.1"/>
    <property type="molecule type" value="Genomic_DNA"/>
</dbReference>